<comment type="subcellular location">
    <subcellularLocation>
        <location evidence="1">Cell inner membrane</location>
        <topology evidence="1">Multi-pass membrane protein</topology>
    </subcellularLocation>
</comment>
<evidence type="ECO:0000256" key="2">
    <source>
        <dbReference type="ARBA" id="ARBA00022448"/>
    </source>
</evidence>
<dbReference type="AlphaFoldDB" id="A0A849KZT5"/>
<keyword evidence="7 8" id="KW-0472">Membrane</keyword>
<feature type="transmembrane region" description="Helical" evidence="8">
    <location>
        <begin position="239"/>
        <end position="259"/>
    </location>
</feature>
<dbReference type="PANTHER" id="PTHR23522:SF10">
    <property type="entry name" value="3-PHENYLPROPIONIC ACID TRANSPORTER-RELATED"/>
    <property type="match status" value="1"/>
</dbReference>
<evidence type="ECO:0000256" key="3">
    <source>
        <dbReference type="ARBA" id="ARBA00022475"/>
    </source>
</evidence>
<feature type="transmembrane region" description="Helical" evidence="8">
    <location>
        <begin position="73"/>
        <end position="93"/>
    </location>
</feature>
<keyword evidence="3" id="KW-1003">Cell membrane</keyword>
<feature type="transmembrane region" description="Helical" evidence="8">
    <location>
        <begin position="334"/>
        <end position="354"/>
    </location>
</feature>
<feature type="domain" description="Major facilitator superfamily associated" evidence="9">
    <location>
        <begin position="13"/>
        <end position="350"/>
    </location>
</feature>
<gene>
    <name evidence="10" type="ORF">HMH01_04140</name>
</gene>
<evidence type="ECO:0000256" key="5">
    <source>
        <dbReference type="ARBA" id="ARBA00022692"/>
    </source>
</evidence>
<dbReference type="EMBL" id="JABFBC010000001">
    <property type="protein sequence ID" value="NNU79624.1"/>
    <property type="molecule type" value="Genomic_DNA"/>
</dbReference>
<dbReference type="GO" id="GO:0030395">
    <property type="term" value="F:lactose binding"/>
    <property type="evidence" value="ECO:0007669"/>
    <property type="project" value="TreeGrafter"/>
</dbReference>
<reference evidence="10 11" key="1">
    <citation type="submission" date="2020-05" db="EMBL/GenBank/DDBJ databases">
        <title>Gimesia benthica sp. nov., a novel planctomycete isolated from a deep-sea water sample of the Northwest Indian Ocean.</title>
        <authorList>
            <person name="Wang J."/>
            <person name="Ruan C."/>
            <person name="Song L."/>
            <person name="Zhu Y."/>
            <person name="Li A."/>
            <person name="Zheng X."/>
            <person name="Wang L."/>
            <person name="Lu Z."/>
            <person name="Huang Y."/>
            <person name="Du W."/>
            <person name="Zhou Y."/>
            <person name="Huang L."/>
            <person name="Dai X."/>
        </authorList>
    </citation>
    <scope>NUCLEOTIDE SEQUENCE [LARGE SCALE GENOMIC DNA]</scope>
    <source>
        <strain evidence="10 11">YYQ-30</strain>
    </source>
</reference>
<dbReference type="InterPro" id="IPR026032">
    <property type="entry name" value="HcaT-like"/>
</dbReference>
<keyword evidence="11" id="KW-1185">Reference proteome</keyword>
<comment type="caution">
    <text evidence="10">The sequence shown here is derived from an EMBL/GenBank/DDBJ whole genome shotgun (WGS) entry which is preliminary data.</text>
</comment>
<evidence type="ECO:0000256" key="7">
    <source>
        <dbReference type="ARBA" id="ARBA00023136"/>
    </source>
</evidence>
<dbReference type="InterPro" id="IPR036259">
    <property type="entry name" value="MFS_trans_sf"/>
</dbReference>
<dbReference type="InterPro" id="IPR024989">
    <property type="entry name" value="MFS_assoc_dom"/>
</dbReference>
<feature type="transmembrane region" description="Helical" evidence="8">
    <location>
        <begin position="45"/>
        <end position="66"/>
    </location>
</feature>
<dbReference type="Gene3D" id="1.20.1250.20">
    <property type="entry name" value="MFS general substrate transporter like domains"/>
    <property type="match status" value="2"/>
</dbReference>
<keyword evidence="6 8" id="KW-1133">Transmembrane helix</keyword>
<dbReference type="GO" id="GO:0005886">
    <property type="term" value="C:plasma membrane"/>
    <property type="evidence" value="ECO:0007669"/>
    <property type="project" value="UniProtKB-SubCell"/>
</dbReference>
<organism evidence="10 11">
    <name type="scientific">Halovulum dunhuangense</name>
    <dbReference type="NCBI Taxonomy" id="1505036"/>
    <lineage>
        <taxon>Bacteria</taxon>
        <taxon>Pseudomonadati</taxon>
        <taxon>Pseudomonadota</taxon>
        <taxon>Alphaproteobacteria</taxon>
        <taxon>Rhodobacterales</taxon>
        <taxon>Paracoccaceae</taxon>
        <taxon>Halovulum</taxon>
    </lineage>
</organism>
<feature type="transmembrane region" description="Helical" evidence="8">
    <location>
        <begin position="12"/>
        <end position="33"/>
    </location>
</feature>
<feature type="transmembrane region" description="Helical" evidence="8">
    <location>
        <begin position="160"/>
        <end position="177"/>
    </location>
</feature>
<evidence type="ECO:0000256" key="8">
    <source>
        <dbReference type="SAM" id="Phobius"/>
    </source>
</evidence>
<keyword evidence="5 8" id="KW-0812">Transmembrane</keyword>
<evidence type="ECO:0000256" key="6">
    <source>
        <dbReference type="ARBA" id="ARBA00022989"/>
    </source>
</evidence>
<keyword evidence="4" id="KW-0997">Cell inner membrane</keyword>
<feature type="transmembrane region" description="Helical" evidence="8">
    <location>
        <begin position="271"/>
        <end position="289"/>
    </location>
</feature>
<dbReference type="NCBIfam" id="NF037955">
    <property type="entry name" value="mfs"/>
    <property type="match status" value="1"/>
</dbReference>
<accession>A0A849KZT5</accession>
<keyword evidence="2" id="KW-0813">Transport</keyword>
<evidence type="ECO:0000256" key="4">
    <source>
        <dbReference type="ARBA" id="ARBA00022519"/>
    </source>
</evidence>
<evidence type="ECO:0000259" key="9">
    <source>
        <dbReference type="Pfam" id="PF12832"/>
    </source>
</evidence>
<protein>
    <submittedName>
        <fullName evidence="10">MFS transporter</fullName>
    </submittedName>
</protein>
<dbReference type="PIRSF" id="PIRSF004925">
    <property type="entry name" value="HcaT"/>
    <property type="match status" value="1"/>
</dbReference>
<feature type="transmembrane region" description="Helical" evidence="8">
    <location>
        <begin position="301"/>
        <end position="322"/>
    </location>
</feature>
<dbReference type="GO" id="GO:0015528">
    <property type="term" value="F:lactose:proton symporter activity"/>
    <property type="evidence" value="ECO:0007669"/>
    <property type="project" value="TreeGrafter"/>
</dbReference>
<dbReference type="SUPFAM" id="SSF103473">
    <property type="entry name" value="MFS general substrate transporter"/>
    <property type="match status" value="1"/>
</dbReference>
<dbReference type="Pfam" id="PF12832">
    <property type="entry name" value="MFS_1_like"/>
    <property type="match status" value="1"/>
</dbReference>
<sequence>MNPEARRAQIHTAAFYAAMFGAIGVHLPFWPVWLEDWGLSTGEVGFYLSLGVASRVVAGLGFPVLADRLGQRRLTMVGLCLISAVLFLLHLGIGGKPALLAATVATGALLSGIMPLGEALGAGAARHHGFSYALPRAVGSVAFLVTNIAVGWLIERHGANAGLWWLVACLLLAAALGRGHPGGGTLGDARPPGFREIGALLIEPTFALFTLASALVLSSHAVYYVYGSVHWRSLGLDEATIGALWAFSVAVEVLVMTILGPRLMTRLGPIHALAIAAVGGMIRWGAMMFDPGVGWLWALQMLHSASFVAGHLGAIAFIAAAVPERFGGSAQGAFMGLGGGVLTALAMGLSALVYPALGGLTYGIALAMSAAGLWFTLRLGARWGGRVLAV</sequence>
<evidence type="ECO:0000313" key="10">
    <source>
        <dbReference type="EMBL" id="NNU79624.1"/>
    </source>
</evidence>
<feature type="transmembrane region" description="Helical" evidence="8">
    <location>
        <begin position="99"/>
        <end position="121"/>
    </location>
</feature>
<dbReference type="PANTHER" id="PTHR23522">
    <property type="entry name" value="BLL5896 PROTEIN"/>
    <property type="match status" value="1"/>
</dbReference>
<name>A0A849KZT5_9RHOB</name>
<evidence type="ECO:0000313" key="11">
    <source>
        <dbReference type="Proteomes" id="UP000572377"/>
    </source>
</evidence>
<evidence type="ECO:0000256" key="1">
    <source>
        <dbReference type="ARBA" id="ARBA00004429"/>
    </source>
</evidence>
<proteinExistence type="predicted"/>
<dbReference type="RefSeq" id="WP_171322768.1">
    <property type="nucleotide sequence ID" value="NZ_JABFBC010000001.1"/>
</dbReference>
<feature type="transmembrane region" description="Helical" evidence="8">
    <location>
        <begin position="197"/>
        <end position="219"/>
    </location>
</feature>
<feature type="transmembrane region" description="Helical" evidence="8">
    <location>
        <begin position="133"/>
        <end position="154"/>
    </location>
</feature>
<dbReference type="Proteomes" id="UP000572377">
    <property type="component" value="Unassembled WGS sequence"/>
</dbReference>
<feature type="transmembrane region" description="Helical" evidence="8">
    <location>
        <begin position="360"/>
        <end position="377"/>
    </location>
</feature>